<dbReference type="SUPFAM" id="SSF50891">
    <property type="entry name" value="Cyclophilin-like"/>
    <property type="match status" value="1"/>
</dbReference>
<comment type="catalytic activity">
    <reaction evidence="3">
        <text>[protein]-peptidylproline (omega=180) = [protein]-peptidylproline (omega=0)</text>
        <dbReference type="Rhea" id="RHEA:16237"/>
        <dbReference type="Rhea" id="RHEA-COMP:10747"/>
        <dbReference type="Rhea" id="RHEA-COMP:10748"/>
        <dbReference type="ChEBI" id="CHEBI:83833"/>
        <dbReference type="ChEBI" id="CHEBI:83834"/>
        <dbReference type="EC" id="5.2.1.8"/>
    </reaction>
</comment>
<comment type="function">
    <text evidence="3">PPIases accelerate the folding of proteins. It catalyzes the cis-trans isomerization of proline imidic peptide bonds in oligopeptides.</text>
</comment>
<dbReference type="KEGG" id="fmr:Fuma_03756"/>
<feature type="domain" description="PPIase cyclophilin-type" evidence="4">
    <location>
        <begin position="85"/>
        <end position="251"/>
    </location>
</feature>
<dbReference type="PROSITE" id="PS50072">
    <property type="entry name" value="CSA_PPIASE_2"/>
    <property type="match status" value="1"/>
</dbReference>
<keyword evidence="2 3" id="KW-0413">Isomerase</keyword>
<keyword evidence="1 3" id="KW-0697">Rotamase</keyword>
<dbReference type="InterPro" id="IPR029000">
    <property type="entry name" value="Cyclophilin-like_dom_sf"/>
</dbReference>
<dbReference type="STRING" id="1891926.Fuma_03756"/>
<dbReference type="Proteomes" id="UP000187735">
    <property type="component" value="Chromosome"/>
</dbReference>
<dbReference type="PANTHER" id="PTHR43246">
    <property type="entry name" value="PEPTIDYL-PROLYL CIS-TRANS ISOMERASE CYP38, CHLOROPLASTIC"/>
    <property type="match status" value="1"/>
</dbReference>
<sequence length="268" mass="29430">MKHFLHHSFSLSVLTIGMLVLVGCDDGNNSASVPPVKNALDQMRALDEAAELAARSARGKSRVGQGAVAPAKDVPQEGTFEVEFDTTVGKFTVQVNREWAPRGAHRFYRLVKDGFYNEAGFFRVVPGFMVQFGIAGNPEQHAKWSANIVDDPVKKSNTRGYVTFAKTGAPNSRTSQIFINYDDNSRLDSDGFAPFGKVTKGMEVVDRINSVYSEQPDQMRLESEGNDYLQADFPGLDYVTEARIVVDDLAEETQADEGSSDDASDDTE</sequence>
<evidence type="ECO:0000259" key="4">
    <source>
        <dbReference type="PROSITE" id="PS50072"/>
    </source>
</evidence>
<dbReference type="Pfam" id="PF00160">
    <property type="entry name" value="Pro_isomerase"/>
    <property type="match status" value="1"/>
</dbReference>
<dbReference type="Gene3D" id="2.40.100.10">
    <property type="entry name" value="Cyclophilin-like"/>
    <property type="match status" value="1"/>
</dbReference>
<dbReference type="PROSITE" id="PS51257">
    <property type="entry name" value="PROKAR_LIPOPROTEIN"/>
    <property type="match status" value="1"/>
</dbReference>
<dbReference type="GO" id="GO:0003755">
    <property type="term" value="F:peptidyl-prolyl cis-trans isomerase activity"/>
    <property type="evidence" value="ECO:0007669"/>
    <property type="project" value="UniProtKB-UniRule"/>
</dbReference>
<gene>
    <name evidence="5" type="primary">ppiA_3</name>
    <name evidence="5" type="ORF">Fuma_03756</name>
</gene>
<organism evidence="5 6">
    <name type="scientific">Fuerstiella marisgermanici</name>
    <dbReference type="NCBI Taxonomy" id="1891926"/>
    <lineage>
        <taxon>Bacteria</taxon>
        <taxon>Pseudomonadati</taxon>
        <taxon>Planctomycetota</taxon>
        <taxon>Planctomycetia</taxon>
        <taxon>Planctomycetales</taxon>
        <taxon>Planctomycetaceae</taxon>
        <taxon>Fuerstiella</taxon>
    </lineage>
</organism>
<evidence type="ECO:0000256" key="1">
    <source>
        <dbReference type="ARBA" id="ARBA00023110"/>
    </source>
</evidence>
<evidence type="ECO:0000313" key="5">
    <source>
        <dbReference type="EMBL" id="APZ94133.1"/>
    </source>
</evidence>
<evidence type="ECO:0000313" key="6">
    <source>
        <dbReference type="Proteomes" id="UP000187735"/>
    </source>
</evidence>
<dbReference type="PRINTS" id="PR00153">
    <property type="entry name" value="CSAPPISMRASE"/>
</dbReference>
<dbReference type="CDD" id="cd00317">
    <property type="entry name" value="cyclophilin"/>
    <property type="match status" value="1"/>
</dbReference>
<dbReference type="EMBL" id="CP017641">
    <property type="protein sequence ID" value="APZ94133.1"/>
    <property type="molecule type" value="Genomic_DNA"/>
</dbReference>
<reference evidence="5 6" key="1">
    <citation type="journal article" date="2016" name="Front. Microbiol.">
        <title>Fuerstia marisgermanicae gen. nov., sp. nov., an Unusual Member of the Phylum Planctomycetes from the German Wadden Sea.</title>
        <authorList>
            <person name="Kohn T."/>
            <person name="Heuer A."/>
            <person name="Jogler M."/>
            <person name="Vollmers J."/>
            <person name="Boedeker C."/>
            <person name="Bunk B."/>
            <person name="Rast P."/>
            <person name="Borchert D."/>
            <person name="Glockner I."/>
            <person name="Freese H.M."/>
            <person name="Klenk H.P."/>
            <person name="Overmann J."/>
            <person name="Kaster A.K."/>
            <person name="Rohde M."/>
            <person name="Wiegand S."/>
            <person name="Jogler C."/>
        </authorList>
    </citation>
    <scope>NUCLEOTIDE SEQUENCE [LARGE SCALE GENOMIC DNA]</scope>
    <source>
        <strain evidence="5 6">NH11</strain>
    </source>
</reference>
<comment type="similarity">
    <text evidence="3">Belongs to the cyclophilin-type PPIase family.</text>
</comment>
<evidence type="ECO:0000256" key="3">
    <source>
        <dbReference type="RuleBase" id="RU363019"/>
    </source>
</evidence>
<dbReference type="InterPro" id="IPR044665">
    <property type="entry name" value="E_coli_cyclophilin_A-like"/>
</dbReference>
<accession>A0A1P8WJA0</accession>
<dbReference type="RefSeq" id="WP_077025489.1">
    <property type="nucleotide sequence ID" value="NZ_CP017641.1"/>
</dbReference>
<name>A0A1P8WJA0_9PLAN</name>
<keyword evidence="6" id="KW-1185">Reference proteome</keyword>
<dbReference type="EC" id="5.2.1.8" evidence="3"/>
<proteinExistence type="inferred from homology"/>
<evidence type="ECO:0000256" key="2">
    <source>
        <dbReference type="ARBA" id="ARBA00023235"/>
    </source>
</evidence>
<protein>
    <recommendedName>
        <fullName evidence="3">Peptidyl-prolyl cis-trans isomerase</fullName>
        <shortName evidence="3">PPIase</shortName>
        <ecNumber evidence="3">5.2.1.8</ecNumber>
    </recommendedName>
</protein>
<dbReference type="InterPro" id="IPR002130">
    <property type="entry name" value="Cyclophilin-type_PPIase_dom"/>
</dbReference>
<dbReference type="AlphaFoldDB" id="A0A1P8WJA0"/>